<evidence type="ECO:0000256" key="1">
    <source>
        <dbReference type="SAM" id="MobiDB-lite"/>
    </source>
</evidence>
<feature type="region of interest" description="Disordered" evidence="1">
    <location>
        <begin position="1"/>
        <end position="87"/>
    </location>
</feature>
<feature type="compositionally biased region" description="Basic and acidic residues" evidence="1">
    <location>
        <begin position="146"/>
        <end position="169"/>
    </location>
</feature>
<dbReference type="STRING" id="1684307.A0A316UBI1"/>
<dbReference type="Proteomes" id="UP000245942">
    <property type="component" value="Unassembled WGS sequence"/>
</dbReference>
<dbReference type="RefSeq" id="XP_025348923.1">
    <property type="nucleotide sequence ID" value="XM_025489376.1"/>
</dbReference>
<dbReference type="GeneID" id="37011110"/>
<accession>A0A316UBI1</accession>
<feature type="compositionally biased region" description="Low complexity" evidence="1">
    <location>
        <begin position="50"/>
        <end position="80"/>
    </location>
</feature>
<proteinExistence type="predicted"/>
<dbReference type="Pfam" id="PF07956">
    <property type="entry name" value="DUF1690"/>
    <property type="match status" value="1"/>
</dbReference>
<evidence type="ECO:0008006" key="4">
    <source>
        <dbReference type="Google" id="ProtNLM"/>
    </source>
</evidence>
<dbReference type="EMBL" id="KZ819324">
    <property type="protein sequence ID" value="PWN21763.1"/>
    <property type="molecule type" value="Genomic_DNA"/>
</dbReference>
<gene>
    <name evidence="2" type="ORF">BCV69DRAFT_154673</name>
</gene>
<name>A0A316UBI1_9BASI</name>
<dbReference type="InterPro" id="IPR012471">
    <property type="entry name" value="DUF1690"/>
</dbReference>
<dbReference type="AlphaFoldDB" id="A0A316UBI1"/>
<feature type="compositionally biased region" description="Polar residues" evidence="1">
    <location>
        <begin position="28"/>
        <end position="49"/>
    </location>
</feature>
<evidence type="ECO:0000313" key="3">
    <source>
        <dbReference type="Proteomes" id="UP000245942"/>
    </source>
</evidence>
<protein>
    <recommendedName>
        <fullName evidence="4">DUF1690-domain-containing protein</fullName>
    </recommendedName>
</protein>
<keyword evidence="3" id="KW-1185">Reference proteome</keyword>
<reference evidence="2 3" key="1">
    <citation type="journal article" date="2018" name="Mol. Biol. Evol.">
        <title>Broad Genomic Sampling Reveals a Smut Pathogenic Ancestry of the Fungal Clade Ustilaginomycotina.</title>
        <authorList>
            <person name="Kijpornyongpan T."/>
            <person name="Mondo S.J."/>
            <person name="Barry K."/>
            <person name="Sandor L."/>
            <person name="Lee J."/>
            <person name="Lipzen A."/>
            <person name="Pangilinan J."/>
            <person name="LaButti K."/>
            <person name="Hainaut M."/>
            <person name="Henrissat B."/>
            <person name="Grigoriev I.V."/>
            <person name="Spatafora J.W."/>
            <person name="Aime M.C."/>
        </authorList>
    </citation>
    <scope>NUCLEOTIDE SEQUENCE [LARGE SCALE GENOMIC DNA]</scope>
    <source>
        <strain evidence="2 3">MCA 4718</strain>
    </source>
</reference>
<feature type="compositionally biased region" description="Low complexity" evidence="1">
    <location>
        <begin position="10"/>
        <end position="20"/>
    </location>
</feature>
<dbReference type="OrthoDB" id="5544375at2759"/>
<sequence>MGAQTSKPDAGASAGPAPAAKQPEEKISLSQSLLNKITSEAKITTDAGTSSSSSEKSPSSSSSSSSSSSPSDPLPSSRQSYLDSSVRSAISSELARLRKQEAEVTAQIQSKLEAENLAIEEKHSSKSQQSKSTESDSKSGAGRSSDSLRKELEEVKRKISRHDSGRKQVENAPGVKEARKSVIECYKEVGTSRTLDCWKEVKAFTDAVEKAERNYIASLSE</sequence>
<feature type="region of interest" description="Disordered" evidence="1">
    <location>
        <begin position="117"/>
        <end position="176"/>
    </location>
</feature>
<evidence type="ECO:0000313" key="2">
    <source>
        <dbReference type="EMBL" id="PWN21763.1"/>
    </source>
</evidence>
<organism evidence="2 3">
    <name type="scientific">Pseudomicrostroma glucosiphilum</name>
    <dbReference type="NCBI Taxonomy" id="1684307"/>
    <lineage>
        <taxon>Eukaryota</taxon>
        <taxon>Fungi</taxon>
        <taxon>Dikarya</taxon>
        <taxon>Basidiomycota</taxon>
        <taxon>Ustilaginomycotina</taxon>
        <taxon>Exobasidiomycetes</taxon>
        <taxon>Microstromatales</taxon>
        <taxon>Microstromatales incertae sedis</taxon>
        <taxon>Pseudomicrostroma</taxon>
    </lineage>
</organism>